<evidence type="ECO:0000259" key="9">
    <source>
        <dbReference type="PROSITE" id="PS51790"/>
    </source>
</evidence>
<sequence>MKPTSMISSLLGQKFKQSFVKPSVEELSKKLSPMAFNVTQKAGTEPPFSTEESFAPGIYVDVVSGVPLFSSADKFDSHCGWPAFARTIDDTEVEEKKDTSHGMTRVEVRSKTADSHLGHVFNDGPRELGGQRYCINAAALRFIPLAEMAKEGYGEYLDSAAGTERKESTHEGSMATITLAGGCFWGLEHLLRQVPGVVSTVCGYVGGENKGATYRRHPGHAEAVRVTFDPAKVSLRELLVNHFFRAHNPTTKDRQGNDRGTSYRSAIFFSTPEQEQEAKAAIAEASSKWAKPIVTTIEPDRNWSKAEPEHQDYLERNPMGYSCHWFRPWGEGTVNKE</sequence>
<evidence type="ECO:0000256" key="7">
    <source>
        <dbReference type="ARBA" id="ARBA00024679"/>
    </source>
</evidence>
<comment type="caution">
    <text evidence="10">The sequence shown here is derived from an EMBL/GenBank/DDBJ whole genome shotgun (WGS) entry which is preliminary data.</text>
</comment>
<dbReference type="InterPro" id="IPR011057">
    <property type="entry name" value="Mss4-like_sf"/>
</dbReference>
<dbReference type="Gene3D" id="3.30.1060.10">
    <property type="entry name" value="Peptide methionine sulphoxide reductase MsrA"/>
    <property type="match status" value="1"/>
</dbReference>
<protein>
    <recommendedName>
        <fullName evidence="8">Peptide-methionine (R)-S-oxide reductase</fullName>
        <ecNumber evidence="8">1.8.4.12</ecNumber>
    </recommendedName>
</protein>
<dbReference type="NCBIfam" id="TIGR00357">
    <property type="entry name" value="peptide-methionine (R)-S-oxide reductase MsrB"/>
    <property type="match status" value="1"/>
</dbReference>
<dbReference type="OrthoDB" id="77405at2759"/>
<comment type="similarity">
    <text evidence="2 8">Belongs to the MsrB Met sulfoxide reductase family.</text>
</comment>
<dbReference type="Gene3D" id="2.170.150.20">
    <property type="entry name" value="Peptide methionine sulfoxide reductase"/>
    <property type="match status" value="1"/>
</dbReference>
<comment type="similarity">
    <text evidence="3">In the C-terminal section; belongs to the MsrB Met sulfoxide reductase family.</text>
</comment>
<evidence type="ECO:0000256" key="8">
    <source>
        <dbReference type="RuleBase" id="RU365044"/>
    </source>
</evidence>
<evidence type="ECO:0000313" key="11">
    <source>
        <dbReference type="Proteomes" id="UP000717585"/>
    </source>
</evidence>
<accession>A0A8J6ATN6</accession>
<keyword evidence="6" id="KW-0511">Multifunctional enzyme</keyword>
<dbReference type="Pfam" id="PF01641">
    <property type="entry name" value="SelR"/>
    <property type="match status" value="1"/>
</dbReference>
<evidence type="ECO:0000256" key="4">
    <source>
        <dbReference type="ARBA" id="ARBA00011017"/>
    </source>
</evidence>
<dbReference type="PROSITE" id="PS51790">
    <property type="entry name" value="MSRB"/>
    <property type="match status" value="1"/>
</dbReference>
<dbReference type="Proteomes" id="UP000717585">
    <property type="component" value="Unassembled WGS sequence"/>
</dbReference>
<dbReference type="PANTHER" id="PTHR10173">
    <property type="entry name" value="METHIONINE SULFOXIDE REDUCTASE"/>
    <property type="match status" value="1"/>
</dbReference>
<evidence type="ECO:0000256" key="1">
    <source>
        <dbReference type="ARBA" id="ARBA00005591"/>
    </source>
</evidence>
<evidence type="ECO:0000256" key="5">
    <source>
        <dbReference type="ARBA" id="ARBA00023002"/>
    </source>
</evidence>
<gene>
    <name evidence="10" type="ORF">J8273_5114</name>
</gene>
<dbReference type="NCBIfam" id="TIGR00401">
    <property type="entry name" value="msrA"/>
    <property type="match status" value="1"/>
</dbReference>
<comment type="cofactor">
    <cofactor evidence="8">
        <name>Zn(2+)</name>
        <dbReference type="ChEBI" id="CHEBI:29105"/>
    </cofactor>
    <text evidence="8">Binds 1 zinc ion per subunit.</text>
</comment>
<dbReference type="AlphaFoldDB" id="A0A8J6ATN6"/>
<dbReference type="InterPro" id="IPR036509">
    <property type="entry name" value="Met_Sox_Rdtase_MsrA_sf"/>
</dbReference>
<dbReference type="InterPro" id="IPR002569">
    <property type="entry name" value="Met_Sox_Rdtase_MsrA_dom"/>
</dbReference>
<dbReference type="EC" id="1.8.4.12" evidence="8"/>
<dbReference type="SUPFAM" id="SSF51316">
    <property type="entry name" value="Mss4-like"/>
    <property type="match status" value="1"/>
</dbReference>
<dbReference type="GO" id="GO:0033743">
    <property type="term" value="F:peptide-methionine (R)-S-oxide reductase activity"/>
    <property type="evidence" value="ECO:0007669"/>
    <property type="project" value="UniProtKB-EC"/>
</dbReference>
<feature type="domain" description="MsrB" evidence="9">
    <location>
        <begin position="24"/>
        <end position="145"/>
    </location>
</feature>
<dbReference type="GO" id="GO:0030091">
    <property type="term" value="P:protein repair"/>
    <property type="evidence" value="ECO:0007669"/>
    <property type="project" value="InterPro"/>
</dbReference>
<evidence type="ECO:0000313" key="10">
    <source>
        <dbReference type="EMBL" id="KAG9392135.1"/>
    </source>
</evidence>
<evidence type="ECO:0000256" key="6">
    <source>
        <dbReference type="ARBA" id="ARBA00023268"/>
    </source>
</evidence>
<dbReference type="PANTHER" id="PTHR10173:SF59">
    <property type="entry name" value="PEPTIDE METHIONINE SULFOXIDE REDUCTASE MSRA_MSRB"/>
    <property type="match status" value="1"/>
</dbReference>
<keyword evidence="11" id="KW-1185">Reference proteome</keyword>
<dbReference type="HAMAP" id="MF_01401">
    <property type="entry name" value="MsrA"/>
    <property type="match status" value="1"/>
</dbReference>
<dbReference type="GO" id="GO:0005737">
    <property type="term" value="C:cytoplasm"/>
    <property type="evidence" value="ECO:0007669"/>
    <property type="project" value="TreeGrafter"/>
</dbReference>
<dbReference type="InterPro" id="IPR028427">
    <property type="entry name" value="Met_Sox_Rdtase_MsrB"/>
</dbReference>
<comment type="function">
    <text evidence="7">Has an important function as a repair enzyme for proteins that have been inactivated by oxidation. Catalyzes the reversible oxidation-reduction of methionine sulfoxide in proteins to methionine.</text>
</comment>
<keyword evidence="8" id="KW-0479">Metal-binding</keyword>
<evidence type="ECO:0000256" key="3">
    <source>
        <dbReference type="ARBA" id="ARBA00008076"/>
    </source>
</evidence>
<comment type="similarity">
    <text evidence="1">Belongs to the MsrA Met sulfoxide reductase family.</text>
</comment>
<dbReference type="FunFam" id="2.170.150.20:FF:000003">
    <property type="entry name" value="Peptide methionine sulfoxide reductase MsrB"/>
    <property type="match status" value="1"/>
</dbReference>
<evidence type="ECO:0000256" key="2">
    <source>
        <dbReference type="ARBA" id="ARBA00007174"/>
    </source>
</evidence>
<dbReference type="Pfam" id="PF01625">
    <property type="entry name" value="PMSR"/>
    <property type="match status" value="1"/>
</dbReference>
<reference evidence="10" key="1">
    <citation type="submission" date="2021-05" db="EMBL/GenBank/DDBJ databases">
        <title>A free-living protist that lacks canonical eukaryotic 1 DNA replication and segregation systems.</title>
        <authorList>
            <person name="Salas-Leiva D.E."/>
            <person name="Tromer E.C."/>
            <person name="Curtis B.A."/>
            <person name="Jerlstrom-Hultqvist J."/>
            <person name="Kolisko M."/>
            <person name="Yi Z."/>
            <person name="Salas-Leiva J.S."/>
            <person name="Gallot-Lavallee L."/>
            <person name="Kops G.J.P.L."/>
            <person name="Archibald J.M."/>
            <person name="Simpson A.G.B."/>
            <person name="Roger A.J."/>
        </authorList>
    </citation>
    <scope>NUCLEOTIDE SEQUENCE</scope>
    <source>
        <strain evidence="10">BICM</strain>
    </source>
</reference>
<dbReference type="GO" id="GO:0046872">
    <property type="term" value="F:metal ion binding"/>
    <property type="evidence" value="ECO:0007669"/>
    <property type="project" value="UniProtKB-KW"/>
</dbReference>
<name>A0A8J6ATN6_9EUKA</name>
<comment type="catalytic activity">
    <reaction evidence="8">
        <text>L-methionyl-[protein] + [thioredoxin]-disulfide + H2O = L-methionyl-(R)-S-oxide-[protein] + [thioredoxin]-dithiol</text>
        <dbReference type="Rhea" id="RHEA:24164"/>
        <dbReference type="Rhea" id="RHEA-COMP:10698"/>
        <dbReference type="Rhea" id="RHEA-COMP:10700"/>
        <dbReference type="Rhea" id="RHEA-COMP:12313"/>
        <dbReference type="Rhea" id="RHEA-COMP:12314"/>
        <dbReference type="ChEBI" id="CHEBI:15377"/>
        <dbReference type="ChEBI" id="CHEBI:16044"/>
        <dbReference type="ChEBI" id="CHEBI:29950"/>
        <dbReference type="ChEBI" id="CHEBI:45764"/>
        <dbReference type="ChEBI" id="CHEBI:50058"/>
        <dbReference type="EC" id="1.8.4.12"/>
    </reaction>
</comment>
<proteinExistence type="inferred from homology"/>
<dbReference type="EMBL" id="JAHDYR010000038">
    <property type="protein sequence ID" value="KAG9392135.1"/>
    <property type="molecule type" value="Genomic_DNA"/>
</dbReference>
<dbReference type="SUPFAM" id="SSF55068">
    <property type="entry name" value="Peptide methionine sulfoxide reductase"/>
    <property type="match status" value="1"/>
</dbReference>
<dbReference type="InterPro" id="IPR002579">
    <property type="entry name" value="Met_Sox_Rdtase_MsrB_dom"/>
</dbReference>
<dbReference type="GO" id="GO:0006979">
    <property type="term" value="P:response to oxidative stress"/>
    <property type="evidence" value="ECO:0007669"/>
    <property type="project" value="InterPro"/>
</dbReference>
<comment type="similarity">
    <text evidence="4">In the N-terminal section; belongs to the MsrA Met sulfoxide reductase family.</text>
</comment>
<organism evidence="10 11">
    <name type="scientific">Carpediemonas membranifera</name>
    <dbReference type="NCBI Taxonomy" id="201153"/>
    <lineage>
        <taxon>Eukaryota</taxon>
        <taxon>Metamonada</taxon>
        <taxon>Carpediemonas-like organisms</taxon>
        <taxon>Carpediemonas</taxon>
    </lineage>
</organism>
<keyword evidence="8" id="KW-0862">Zinc</keyword>
<keyword evidence="5 8" id="KW-0560">Oxidoreductase</keyword>
<dbReference type="GO" id="GO:0008113">
    <property type="term" value="F:peptide-methionine (S)-S-oxide reductase activity"/>
    <property type="evidence" value="ECO:0007669"/>
    <property type="project" value="InterPro"/>
</dbReference>